<keyword evidence="2" id="KW-1185">Reference proteome</keyword>
<protein>
    <submittedName>
        <fullName evidence="1">Uncharacterized protein</fullName>
    </submittedName>
</protein>
<name>A0A8T0E2H1_ARGBR</name>
<reference evidence="1" key="1">
    <citation type="journal article" date="2020" name="bioRxiv">
        <title>Chromosome-level reference genome of the European wasp spider Argiope bruennichi: a resource for studies on range expansion and evolutionary adaptation.</title>
        <authorList>
            <person name="Sheffer M.M."/>
            <person name="Hoppe A."/>
            <person name="Krehenwinkel H."/>
            <person name="Uhl G."/>
            <person name="Kuss A.W."/>
            <person name="Jensen L."/>
            <person name="Jensen C."/>
            <person name="Gillespie R.G."/>
            <person name="Hoff K.J."/>
            <person name="Prost S."/>
        </authorList>
    </citation>
    <scope>NUCLEOTIDE SEQUENCE</scope>
</reference>
<reference evidence="1" key="2">
    <citation type="submission" date="2020-06" db="EMBL/GenBank/DDBJ databases">
        <authorList>
            <person name="Sheffer M."/>
        </authorList>
    </citation>
    <scope>NUCLEOTIDE SEQUENCE</scope>
</reference>
<organism evidence="1 2">
    <name type="scientific">Argiope bruennichi</name>
    <name type="common">Wasp spider</name>
    <name type="synonym">Aranea bruennichi</name>
    <dbReference type="NCBI Taxonomy" id="94029"/>
    <lineage>
        <taxon>Eukaryota</taxon>
        <taxon>Metazoa</taxon>
        <taxon>Ecdysozoa</taxon>
        <taxon>Arthropoda</taxon>
        <taxon>Chelicerata</taxon>
        <taxon>Arachnida</taxon>
        <taxon>Araneae</taxon>
        <taxon>Araneomorphae</taxon>
        <taxon>Entelegynae</taxon>
        <taxon>Araneoidea</taxon>
        <taxon>Araneidae</taxon>
        <taxon>Argiope</taxon>
    </lineage>
</organism>
<gene>
    <name evidence="1" type="ORF">HNY73_021668</name>
</gene>
<sequence length="90" mass="10646">MRDKACSSNPRQVLNLIDIYPSPPSRCLVTKPRNRNKMVSSSLLCIRQGFDYFFVVRIHYFSANQNFWNFKEDLSRIYVPECLCNSLFFV</sequence>
<evidence type="ECO:0000313" key="2">
    <source>
        <dbReference type="Proteomes" id="UP000807504"/>
    </source>
</evidence>
<evidence type="ECO:0000313" key="1">
    <source>
        <dbReference type="EMBL" id="KAF8763484.1"/>
    </source>
</evidence>
<dbReference type="EMBL" id="JABXBU010002231">
    <property type="protein sequence ID" value="KAF8763484.1"/>
    <property type="molecule type" value="Genomic_DNA"/>
</dbReference>
<accession>A0A8T0E2H1</accession>
<dbReference type="AlphaFoldDB" id="A0A8T0E2H1"/>
<proteinExistence type="predicted"/>
<dbReference type="Proteomes" id="UP000807504">
    <property type="component" value="Unassembled WGS sequence"/>
</dbReference>
<comment type="caution">
    <text evidence="1">The sequence shown here is derived from an EMBL/GenBank/DDBJ whole genome shotgun (WGS) entry which is preliminary data.</text>
</comment>